<dbReference type="RefSeq" id="WP_311835736.1">
    <property type="nucleotide sequence ID" value="NZ_JARQBJ010000005.1"/>
</dbReference>
<sequence length="234" mass="26649">MGERADIFLASFNRIEKWLREELGNPRNMGFSEMVRRLSKQKNPEVHAISDDLLQMAQLRNAIVHERVGENFVIAEPNEWVIQRITEIENLLLKPELVLPKFGKRVTGFEITLPVTEILRTIAEKRYSQFPLYDQGNFKGLITLRALGYWFASESQHGEIVLKGKTAADLLLKDGKYTNYCFVAGTTTVTEAKQLFENENLLEAILITKDGNPNGNLLGIIRPRDIYGANAKEK</sequence>
<protein>
    <submittedName>
        <fullName evidence="2">CBS domain-containing protein</fullName>
    </submittedName>
</protein>
<dbReference type="AlphaFoldDB" id="A0AAW8TYJ4"/>
<feature type="domain" description="CBS" evidence="1">
    <location>
        <begin position="182"/>
        <end position="228"/>
    </location>
</feature>
<evidence type="ECO:0000259" key="1">
    <source>
        <dbReference type="Pfam" id="PF00571"/>
    </source>
</evidence>
<dbReference type="Gene3D" id="3.10.580.10">
    <property type="entry name" value="CBS-domain"/>
    <property type="match status" value="1"/>
</dbReference>
<evidence type="ECO:0000313" key="3">
    <source>
        <dbReference type="Proteomes" id="UP001256711"/>
    </source>
</evidence>
<feature type="domain" description="CBS" evidence="1">
    <location>
        <begin position="112"/>
        <end position="146"/>
    </location>
</feature>
<organism evidence="2 3">
    <name type="scientific">Enterococcus asini</name>
    <dbReference type="NCBI Taxonomy" id="57732"/>
    <lineage>
        <taxon>Bacteria</taxon>
        <taxon>Bacillati</taxon>
        <taxon>Bacillota</taxon>
        <taxon>Bacilli</taxon>
        <taxon>Lactobacillales</taxon>
        <taxon>Enterococcaceae</taxon>
        <taxon>Enterococcus</taxon>
    </lineage>
</organism>
<dbReference type="SUPFAM" id="SSF54631">
    <property type="entry name" value="CBS-domain pair"/>
    <property type="match status" value="1"/>
</dbReference>
<gene>
    <name evidence="2" type="ORF">P7H43_11600</name>
</gene>
<proteinExistence type="predicted"/>
<dbReference type="Proteomes" id="UP001256711">
    <property type="component" value="Unassembled WGS sequence"/>
</dbReference>
<dbReference type="InterPro" id="IPR000644">
    <property type="entry name" value="CBS_dom"/>
</dbReference>
<dbReference type="Pfam" id="PF00571">
    <property type="entry name" value="CBS"/>
    <property type="match status" value="2"/>
</dbReference>
<dbReference type="InterPro" id="IPR046342">
    <property type="entry name" value="CBS_dom_sf"/>
</dbReference>
<accession>A0AAW8TYJ4</accession>
<comment type="caution">
    <text evidence="2">The sequence shown here is derived from an EMBL/GenBank/DDBJ whole genome shotgun (WGS) entry which is preliminary data.</text>
</comment>
<name>A0AAW8TYJ4_9ENTE</name>
<dbReference type="EMBL" id="JARQBJ010000005">
    <property type="protein sequence ID" value="MDT2811123.1"/>
    <property type="molecule type" value="Genomic_DNA"/>
</dbReference>
<reference evidence="2" key="1">
    <citation type="submission" date="2023-03" db="EMBL/GenBank/DDBJ databases">
        <authorList>
            <person name="Shen W."/>
            <person name="Cai J."/>
        </authorList>
    </citation>
    <scope>NUCLEOTIDE SEQUENCE</scope>
    <source>
        <strain evidence="2">B226-2</strain>
    </source>
</reference>
<evidence type="ECO:0000313" key="2">
    <source>
        <dbReference type="EMBL" id="MDT2811123.1"/>
    </source>
</evidence>